<name>A0A538SSV6_UNCEI</name>
<gene>
    <name evidence="1" type="ORF">E6K72_07815</name>
</gene>
<dbReference type="AlphaFoldDB" id="A0A538SSV6"/>
<protein>
    <recommendedName>
        <fullName evidence="3">Porin</fullName>
    </recommendedName>
</protein>
<dbReference type="EMBL" id="VBOS01000270">
    <property type="protein sequence ID" value="TMQ54447.1"/>
    <property type="molecule type" value="Genomic_DNA"/>
</dbReference>
<evidence type="ECO:0000313" key="2">
    <source>
        <dbReference type="Proteomes" id="UP000317716"/>
    </source>
</evidence>
<sequence length="309" mass="32974">MNITNAGVPGTDAKSITHGRPALRAWGPLVAAALLAMLPVEALALEGPEIQWRGLLDVVLAERGHAYDLNVLTRGDASFDAYGMRLFADGQVGERLQIFGQLVLRDASGVYVEGAYATFTPDPERDLHLLAGKIPWAIGTFAPRSYSNRNPLVGTPLMYQYHSTLVWYAIPADADKLLAEAGSGQYGVGYGFGGRGMPLVDDSFWDVGVTITGSERPLEYAAGMVMGTPSWAATGQDDNAGKSFLGRVGLAPSPGLRVGVSAAYGPYLEDQLNPQLPAGKHATDYHQRLGMADFEVLSGHLEVRGEGAW</sequence>
<dbReference type="Proteomes" id="UP000317716">
    <property type="component" value="Unassembled WGS sequence"/>
</dbReference>
<proteinExistence type="predicted"/>
<comment type="caution">
    <text evidence="1">The sequence shown here is derived from an EMBL/GenBank/DDBJ whole genome shotgun (WGS) entry which is preliminary data.</text>
</comment>
<feature type="non-terminal residue" evidence="1">
    <location>
        <position position="309"/>
    </location>
</feature>
<reference evidence="1 2" key="1">
    <citation type="journal article" date="2019" name="Nat. Microbiol.">
        <title>Mediterranean grassland soil C-N compound turnover is dependent on rainfall and depth, and is mediated by genomically divergent microorganisms.</title>
        <authorList>
            <person name="Diamond S."/>
            <person name="Andeer P.F."/>
            <person name="Li Z."/>
            <person name="Crits-Christoph A."/>
            <person name="Burstein D."/>
            <person name="Anantharaman K."/>
            <person name="Lane K.R."/>
            <person name="Thomas B.C."/>
            <person name="Pan C."/>
            <person name="Northen T.R."/>
            <person name="Banfield J.F."/>
        </authorList>
    </citation>
    <scope>NUCLEOTIDE SEQUENCE [LARGE SCALE GENOMIC DNA]</scope>
    <source>
        <strain evidence="1">WS_2</strain>
    </source>
</reference>
<evidence type="ECO:0000313" key="1">
    <source>
        <dbReference type="EMBL" id="TMQ54447.1"/>
    </source>
</evidence>
<evidence type="ECO:0008006" key="3">
    <source>
        <dbReference type="Google" id="ProtNLM"/>
    </source>
</evidence>
<organism evidence="1 2">
    <name type="scientific">Eiseniibacteriota bacterium</name>
    <dbReference type="NCBI Taxonomy" id="2212470"/>
    <lineage>
        <taxon>Bacteria</taxon>
        <taxon>Candidatus Eiseniibacteriota</taxon>
    </lineage>
</organism>
<accession>A0A538SSV6</accession>